<organism evidence="2 3">
    <name type="scientific">Stephania yunnanensis</name>
    <dbReference type="NCBI Taxonomy" id="152371"/>
    <lineage>
        <taxon>Eukaryota</taxon>
        <taxon>Viridiplantae</taxon>
        <taxon>Streptophyta</taxon>
        <taxon>Embryophyta</taxon>
        <taxon>Tracheophyta</taxon>
        <taxon>Spermatophyta</taxon>
        <taxon>Magnoliopsida</taxon>
        <taxon>Ranunculales</taxon>
        <taxon>Menispermaceae</taxon>
        <taxon>Menispermoideae</taxon>
        <taxon>Cissampelideae</taxon>
        <taxon>Stephania</taxon>
    </lineage>
</organism>
<reference evidence="2 3" key="1">
    <citation type="submission" date="2024-01" db="EMBL/GenBank/DDBJ databases">
        <title>Genome assemblies of Stephania.</title>
        <authorList>
            <person name="Yang L."/>
        </authorList>
    </citation>
    <scope>NUCLEOTIDE SEQUENCE [LARGE SCALE GENOMIC DNA]</scope>
    <source>
        <strain evidence="2">YNDBR</strain>
        <tissue evidence="2">Leaf</tissue>
    </source>
</reference>
<dbReference type="PANTHER" id="PTHR13318:SF101">
    <property type="entry name" value="F-BOX_LRR PROTEIN"/>
    <property type="match status" value="1"/>
</dbReference>
<evidence type="ECO:0000313" key="2">
    <source>
        <dbReference type="EMBL" id="KAK9081498.1"/>
    </source>
</evidence>
<dbReference type="Proteomes" id="UP001420932">
    <property type="component" value="Unassembled WGS sequence"/>
</dbReference>
<gene>
    <name evidence="2" type="ORF">Syun_030822</name>
</gene>
<feature type="compositionally biased region" description="Polar residues" evidence="1">
    <location>
        <begin position="27"/>
        <end position="49"/>
    </location>
</feature>
<dbReference type="InterPro" id="IPR032675">
    <property type="entry name" value="LRR_dom_sf"/>
</dbReference>
<dbReference type="InterPro" id="IPR006553">
    <property type="entry name" value="Leu-rich_rpt_Cys-con_subtyp"/>
</dbReference>
<feature type="compositionally biased region" description="Low complexity" evidence="1">
    <location>
        <begin position="11"/>
        <end position="25"/>
    </location>
</feature>
<evidence type="ECO:0000313" key="3">
    <source>
        <dbReference type="Proteomes" id="UP001420932"/>
    </source>
</evidence>
<sequence length="749" mass="81356">MTVLRSRDVIPNSKSPKNPRNPKMSAQIDQRSLSQIPSTPSFQSRSQPKTLKKSPELDPNQRDSASTLRRSSRLKSRVSGADDGGGCGGEERGSESGSGRGGGRKRKARVSLGGCDSVEMKGIGEEGFCGERVERGFDLNVVEVIDEGSSGDGSVNGRKRKSRDFSGSGSEGEGGFEKKFDIGEAGNVEVVIVDSDVDDDDDDDDDVEKGKSVVNVVSRDFICNFGSSSSNGNGVDEDIMGDDSGEADRENDLASGIRRYSREEKGKGTMVEESERLVGVGRLDLNSIPVDGDAEVAAVGLLSMEQRVLEDVKKKRAIMMARGKANGVKQMKERFYRAARDRAEVLARGHESAFGSWQTLLDKERAQESNNIFYRYKPAIKIEWTPSNDRRRTGLAPSLLDLSVSALAKYAESISSLEGIPDILKNRLSYLLCKSRRMDDHFMELLVGGLPTEVRLKDCSWMTEEQMTKILHGCNFNQLSVLQLDNCGRCLPDYIVRSTLAKSKNTMPSLVSISLRGACRLTDNGLIALISSAPQLRSINLGQCSLLTSSGIHDVLMSVGSSLRELDLTDSAIGAITAVCWGLRSLDIVNVQGLTDVTLGHLIYGCKSIQELKLGCNSFSDEAIAAFIEASGESLVELSLNKLKQVGPSTAISISRCCSRNLQILDLSWCRNLAEGAVGLIVDNCLSLRLLKLFGCTQITSKFVNGHSNPYVHIVGLKTTPILEHLSVADRHFGPLRYSAVPSCTETES</sequence>
<dbReference type="EMBL" id="JBBNAF010000053">
    <property type="protein sequence ID" value="KAK9081498.1"/>
    <property type="molecule type" value="Genomic_DNA"/>
</dbReference>
<proteinExistence type="predicted"/>
<name>A0AAP0DY69_9MAGN</name>
<feature type="region of interest" description="Disordered" evidence="1">
    <location>
        <begin position="232"/>
        <end position="251"/>
    </location>
</feature>
<comment type="caution">
    <text evidence="2">The sequence shown here is derived from an EMBL/GenBank/DDBJ whole genome shotgun (WGS) entry which is preliminary data.</text>
</comment>
<dbReference type="SMART" id="SM00367">
    <property type="entry name" value="LRR_CC"/>
    <property type="match status" value="5"/>
</dbReference>
<dbReference type="GO" id="GO:0019005">
    <property type="term" value="C:SCF ubiquitin ligase complex"/>
    <property type="evidence" value="ECO:0007669"/>
    <property type="project" value="TreeGrafter"/>
</dbReference>
<protein>
    <submittedName>
        <fullName evidence="2">Uncharacterized protein</fullName>
    </submittedName>
</protein>
<dbReference type="SUPFAM" id="SSF52047">
    <property type="entry name" value="RNI-like"/>
    <property type="match status" value="1"/>
</dbReference>
<dbReference type="GO" id="GO:0031146">
    <property type="term" value="P:SCF-dependent proteasomal ubiquitin-dependent protein catabolic process"/>
    <property type="evidence" value="ECO:0007669"/>
    <property type="project" value="TreeGrafter"/>
</dbReference>
<dbReference type="AlphaFoldDB" id="A0AAP0DY69"/>
<feature type="compositionally biased region" description="Acidic residues" evidence="1">
    <location>
        <begin position="235"/>
        <end position="245"/>
    </location>
</feature>
<dbReference type="Gene3D" id="3.80.10.10">
    <property type="entry name" value="Ribonuclease Inhibitor"/>
    <property type="match status" value="2"/>
</dbReference>
<feature type="region of interest" description="Disordered" evidence="1">
    <location>
        <begin position="146"/>
        <end position="179"/>
    </location>
</feature>
<evidence type="ECO:0000256" key="1">
    <source>
        <dbReference type="SAM" id="MobiDB-lite"/>
    </source>
</evidence>
<accession>A0AAP0DY69</accession>
<keyword evidence="3" id="KW-1185">Reference proteome</keyword>
<feature type="region of interest" description="Disordered" evidence="1">
    <location>
        <begin position="1"/>
        <end position="114"/>
    </location>
</feature>
<dbReference type="PANTHER" id="PTHR13318">
    <property type="entry name" value="PARTNER OF PAIRED, ISOFORM B-RELATED"/>
    <property type="match status" value="1"/>
</dbReference>